<sequence length="94" mass="10528">MGKSFININPKTLGLTNQTKIISDGEQHYFILKDRKSRIIMKDGHQVFNQAKTIRKIISGAIISLVTPAPVCSKTIRFLKKNGINTLSFADIQI</sequence>
<dbReference type="AlphaFoldDB" id="A0A382CY91"/>
<name>A0A382CY91_9ZZZZ</name>
<organism evidence="1">
    <name type="scientific">marine metagenome</name>
    <dbReference type="NCBI Taxonomy" id="408172"/>
    <lineage>
        <taxon>unclassified sequences</taxon>
        <taxon>metagenomes</taxon>
        <taxon>ecological metagenomes</taxon>
    </lineage>
</organism>
<reference evidence="1" key="1">
    <citation type="submission" date="2018-05" db="EMBL/GenBank/DDBJ databases">
        <authorList>
            <person name="Lanie J.A."/>
            <person name="Ng W.-L."/>
            <person name="Kazmierczak K.M."/>
            <person name="Andrzejewski T.M."/>
            <person name="Davidsen T.M."/>
            <person name="Wayne K.J."/>
            <person name="Tettelin H."/>
            <person name="Glass J.I."/>
            <person name="Rusch D."/>
            <person name="Podicherti R."/>
            <person name="Tsui H.-C.T."/>
            <person name="Winkler M.E."/>
        </authorList>
    </citation>
    <scope>NUCLEOTIDE SEQUENCE</scope>
</reference>
<accession>A0A382CY91</accession>
<dbReference type="EMBL" id="UINC01036395">
    <property type="protein sequence ID" value="SVB30293.1"/>
    <property type="molecule type" value="Genomic_DNA"/>
</dbReference>
<evidence type="ECO:0000313" key="1">
    <source>
        <dbReference type="EMBL" id="SVB30293.1"/>
    </source>
</evidence>
<proteinExistence type="predicted"/>
<gene>
    <name evidence="1" type="ORF">METZ01_LOCUS183147</name>
</gene>
<protein>
    <submittedName>
        <fullName evidence="1">Uncharacterized protein</fullName>
    </submittedName>
</protein>